<evidence type="ECO:0000259" key="3">
    <source>
        <dbReference type="Pfam" id="PF07859"/>
    </source>
</evidence>
<comment type="similarity">
    <text evidence="1">Belongs to the 'GDXG' lipolytic enzyme family.</text>
</comment>
<evidence type="ECO:0000313" key="5">
    <source>
        <dbReference type="Proteomes" id="UP000242875"/>
    </source>
</evidence>
<dbReference type="AlphaFoldDB" id="A0A261XTA0"/>
<proteinExistence type="inferred from homology"/>
<sequence>MERAKTFVREVLPRTPMVAGTILSHYVHGPPAESWDLKFHLIMSVIKDFIARSSRNTIEQAQAATDRTTPLPFFVEDTPVVIDESFRKQAGDLLQPLLEPYADAIGWDWRQDSTRERYPSLAGEWQMVNKPKKEAYIAKKKEDVKKDQAKKQVEAEIQSKTVPSDHVILYLHGGAYYLCSINTHRPMTWKYADGANARLLVVNYRLAPQHPFPAALEDAVASYLYLIRPPEDAGFAPVDPKNIVIMGDSAGGGLTAATLLAIRDSGLPLPVGSVLLSPWVDLTHALPSCYQNKNDYLPGASFNHKPSDATAYDLLPQKLNPPKPEDANASVPAKLEPSEKVANLNRLHYYAPNDVLKCPYVSPLYDPKKLHGLPPLLFQIGDAERLRDEGICAACTAAGVFDSSSETDATSVTMYVFNDMPHVFQMFVYPPQCKNSYKAIASFMQSIYQHSPPTHTFKAYRVDAKGESHDITSSERMSQEQWNDWQSLIEAGYASAPGTCLVEEMARFGHQAAPGLEPCTDCFSIHAAHQGGMLEYDITVTGNQDFRGLLLYVQDARDITVGEFTKYEEALFAPVECENAVAFDIPSTLGQVDGLSKKFPQAFVWKADLQSVPYSNFTVKGMVVLDYATYYTIPEFSFTLGTDMPSRSDDVPFDSHLAHMGDDEDHVSTTKTTTALNAITVLASNQLFFRILAV</sequence>
<evidence type="ECO:0000256" key="2">
    <source>
        <dbReference type="ARBA" id="ARBA00022801"/>
    </source>
</evidence>
<keyword evidence="5" id="KW-1185">Reference proteome</keyword>
<dbReference type="InterPro" id="IPR050300">
    <property type="entry name" value="GDXG_lipolytic_enzyme"/>
</dbReference>
<feature type="domain" description="Alpha/beta hydrolase fold-3" evidence="3">
    <location>
        <begin position="168"/>
        <end position="294"/>
    </location>
</feature>
<dbReference type="InterPro" id="IPR002168">
    <property type="entry name" value="Lipase_GDXG_HIS_AS"/>
</dbReference>
<keyword evidence="2" id="KW-0378">Hydrolase</keyword>
<dbReference type="GO" id="GO:0016787">
    <property type="term" value="F:hydrolase activity"/>
    <property type="evidence" value="ECO:0007669"/>
    <property type="project" value="UniProtKB-KW"/>
</dbReference>
<organism evidence="4 5">
    <name type="scientific">Bifiguratus adelaidae</name>
    <dbReference type="NCBI Taxonomy" id="1938954"/>
    <lineage>
        <taxon>Eukaryota</taxon>
        <taxon>Fungi</taxon>
        <taxon>Fungi incertae sedis</taxon>
        <taxon>Mucoromycota</taxon>
        <taxon>Mucoromycotina</taxon>
        <taxon>Endogonomycetes</taxon>
        <taxon>Endogonales</taxon>
        <taxon>Endogonales incertae sedis</taxon>
        <taxon>Bifiguratus</taxon>
    </lineage>
</organism>
<dbReference type="PROSITE" id="PS01173">
    <property type="entry name" value="LIPASE_GDXG_HIS"/>
    <property type="match status" value="1"/>
</dbReference>
<protein>
    <recommendedName>
        <fullName evidence="3">Alpha/beta hydrolase fold-3 domain-containing protein</fullName>
    </recommendedName>
</protein>
<dbReference type="PANTHER" id="PTHR48081:SF19">
    <property type="entry name" value="AB HYDROLASE SUPERFAMILY PROTEIN C4A8.06C"/>
    <property type="match status" value="1"/>
</dbReference>
<evidence type="ECO:0000313" key="4">
    <source>
        <dbReference type="EMBL" id="OZJ01578.1"/>
    </source>
</evidence>
<dbReference type="SUPFAM" id="SSF53474">
    <property type="entry name" value="alpha/beta-Hydrolases"/>
    <property type="match status" value="1"/>
</dbReference>
<dbReference type="InterPro" id="IPR029058">
    <property type="entry name" value="AB_hydrolase_fold"/>
</dbReference>
<accession>A0A261XTA0</accession>
<gene>
    <name evidence="4" type="ORF">BZG36_05234</name>
</gene>
<reference evidence="4 5" key="1">
    <citation type="journal article" date="2017" name="Mycologia">
        <title>Bifiguratus adelaidae, gen. et sp. nov., a new member of Mucoromycotina in endophytic and soil-dwelling habitats.</title>
        <authorList>
            <person name="Torres-Cruz T.J."/>
            <person name="Billingsley Tobias T.L."/>
            <person name="Almatruk M."/>
            <person name="Hesse C."/>
            <person name="Kuske C.R."/>
            <person name="Desiro A."/>
            <person name="Benucci G.M."/>
            <person name="Bonito G."/>
            <person name="Stajich J.E."/>
            <person name="Dunlap C."/>
            <person name="Arnold A.E."/>
            <person name="Porras-Alfaro A."/>
        </authorList>
    </citation>
    <scope>NUCLEOTIDE SEQUENCE [LARGE SCALE GENOMIC DNA]</scope>
    <source>
        <strain evidence="4 5">AZ0501</strain>
    </source>
</reference>
<feature type="non-terminal residue" evidence="4">
    <location>
        <position position="694"/>
    </location>
</feature>
<name>A0A261XTA0_9FUNG</name>
<dbReference type="PANTHER" id="PTHR48081">
    <property type="entry name" value="AB HYDROLASE SUPERFAMILY PROTEIN C4A8.06C"/>
    <property type="match status" value="1"/>
</dbReference>
<dbReference type="Proteomes" id="UP000242875">
    <property type="component" value="Unassembled WGS sequence"/>
</dbReference>
<evidence type="ECO:0000256" key="1">
    <source>
        <dbReference type="ARBA" id="ARBA00010515"/>
    </source>
</evidence>
<dbReference type="EMBL" id="MVBO01000297">
    <property type="protein sequence ID" value="OZJ01578.1"/>
    <property type="molecule type" value="Genomic_DNA"/>
</dbReference>
<dbReference type="OrthoDB" id="408631at2759"/>
<comment type="caution">
    <text evidence="4">The sequence shown here is derived from an EMBL/GenBank/DDBJ whole genome shotgun (WGS) entry which is preliminary data.</text>
</comment>
<dbReference type="Pfam" id="PF07859">
    <property type="entry name" value="Abhydrolase_3"/>
    <property type="match status" value="1"/>
</dbReference>
<dbReference type="Gene3D" id="3.40.50.1820">
    <property type="entry name" value="alpha/beta hydrolase"/>
    <property type="match status" value="1"/>
</dbReference>
<dbReference type="InterPro" id="IPR013094">
    <property type="entry name" value="AB_hydrolase_3"/>
</dbReference>